<dbReference type="InterPro" id="IPR003607">
    <property type="entry name" value="HD/PDEase_dom"/>
</dbReference>
<sequence>MDTKAQLDALYAYTKEKLASDKTGHDLAHIDRVLKLAKELAKNYQVDRFVILAAATLHDVVDDKLFADPKQAQKEVVAKMTALKITQEKQAEILEIITHMSYASSLNGKYQLSLAGQIVQDADWLDALGAIGITRAIYYGAVHQEKIYDPKILPRKALDKTEYRNLANETIINHFYEKLLKLPELLNTPEAKVLARPRQQIMLDFLAAFKAEW</sequence>
<dbReference type="SUPFAM" id="SSF109604">
    <property type="entry name" value="HD-domain/PDEase-like"/>
    <property type="match status" value="1"/>
</dbReference>
<dbReference type="SMART" id="SM00471">
    <property type="entry name" value="HDc"/>
    <property type="match status" value="1"/>
</dbReference>
<reference evidence="2 3" key="1">
    <citation type="submission" date="2024-03" db="EMBL/GenBank/DDBJ databases">
        <title>Mouse gut bacterial collection (mGBC) of GemPharmatech.</title>
        <authorList>
            <person name="He Y."/>
            <person name="Dong L."/>
            <person name="Wu D."/>
            <person name="Gao X."/>
            <person name="Lin Z."/>
        </authorList>
    </citation>
    <scope>NUCLEOTIDE SEQUENCE [LARGE SCALE GENOMIC DNA]</scope>
    <source>
        <strain evidence="2 3">15-30</strain>
    </source>
</reference>
<accession>A0ABV4DRX4</accession>
<dbReference type="PANTHER" id="PTHR33594">
    <property type="entry name" value="SUPERFAMILY HYDROLASE, PUTATIVE (AFU_ORTHOLOGUE AFUA_1G03035)-RELATED"/>
    <property type="match status" value="1"/>
</dbReference>
<protein>
    <submittedName>
        <fullName evidence="2">HD domain-containing protein</fullName>
    </submittedName>
</protein>
<dbReference type="Pfam" id="PF01966">
    <property type="entry name" value="HD"/>
    <property type="match status" value="1"/>
</dbReference>
<name>A0ABV4DRX4_9LACO</name>
<evidence type="ECO:0000313" key="2">
    <source>
        <dbReference type="EMBL" id="MEY8662918.1"/>
    </source>
</evidence>
<evidence type="ECO:0000259" key="1">
    <source>
        <dbReference type="SMART" id="SM00471"/>
    </source>
</evidence>
<dbReference type="InterPro" id="IPR006674">
    <property type="entry name" value="HD_domain"/>
</dbReference>
<organism evidence="2 3">
    <name type="scientific">Ligilactobacillus faecis</name>
    <dbReference type="NCBI Taxonomy" id="762833"/>
    <lineage>
        <taxon>Bacteria</taxon>
        <taxon>Bacillati</taxon>
        <taxon>Bacillota</taxon>
        <taxon>Bacilli</taxon>
        <taxon>Lactobacillales</taxon>
        <taxon>Lactobacillaceae</taxon>
        <taxon>Ligilactobacillus</taxon>
    </lineage>
</organism>
<dbReference type="Gene3D" id="1.10.472.50">
    <property type="entry name" value="HD-domain/PDEase-like"/>
    <property type="match status" value="1"/>
</dbReference>
<dbReference type="Proteomes" id="UP001565236">
    <property type="component" value="Unassembled WGS sequence"/>
</dbReference>
<proteinExistence type="predicted"/>
<dbReference type="EMBL" id="JBCLUF010000034">
    <property type="protein sequence ID" value="MEY8662918.1"/>
    <property type="molecule type" value="Genomic_DNA"/>
</dbReference>
<evidence type="ECO:0000313" key="3">
    <source>
        <dbReference type="Proteomes" id="UP001565236"/>
    </source>
</evidence>
<dbReference type="Gene3D" id="1.20.58.1910">
    <property type="match status" value="1"/>
</dbReference>
<dbReference type="RefSeq" id="WP_369942826.1">
    <property type="nucleotide sequence ID" value="NZ_JBCLUF010000034.1"/>
</dbReference>
<dbReference type="PANTHER" id="PTHR33594:SF1">
    <property type="entry name" value="HD_PDEASE DOMAIN-CONTAINING PROTEIN"/>
    <property type="match status" value="1"/>
</dbReference>
<feature type="domain" description="HD/PDEase" evidence="1">
    <location>
        <begin position="22"/>
        <end position="137"/>
    </location>
</feature>
<gene>
    <name evidence="2" type="ORF">AALT52_08460</name>
</gene>
<keyword evidence="3" id="KW-1185">Reference proteome</keyword>
<comment type="caution">
    <text evidence="2">The sequence shown here is derived from an EMBL/GenBank/DDBJ whole genome shotgun (WGS) entry which is preliminary data.</text>
</comment>
<dbReference type="CDD" id="cd00077">
    <property type="entry name" value="HDc"/>
    <property type="match status" value="1"/>
</dbReference>